<keyword evidence="4 7" id="KW-0479">Metal-binding</keyword>
<evidence type="ECO:0000256" key="1">
    <source>
        <dbReference type="ARBA" id="ARBA00001623"/>
    </source>
</evidence>
<feature type="binding site" evidence="7">
    <location>
        <position position="115"/>
    </location>
    <ligand>
        <name>Zn(2+)</name>
        <dbReference type="ChEBI" id="CHEBI:29105"/>
        <label>1</label>
    </ligand>
</feature>
<evidence type="ECO:0000256" key="3">
    <source>
        <dbReference type="ARBA" id="ARBA00006759"/>
    </source>
</evidence>
<dbReference type="SMART" id="SM00849">
    <property type="entry name" value="Lactamase_B"/>
    <property type="match status" value="1"/>
</dbReference>
<dbReference type="InterPro" id="IPR036866">
    <property type="entry name" value="RibonucZ/Hydroxyglut_hydro"/>
</dbReference>
<dbReference type="UniPathway" id="UPA00619">
    <property type="reaction ID" value="UER00676"/>
</dbReference>
<proteinExistence type="inferred from homology"/>
<evidence type="ECO:0000256" key="5">
    <source>
        <dbReference type="ARBA" id="ARBA00022801"/>
    </source>
</evidence>
<dbReference type="InterPro" id="IPR001279">
    <property type="entry name" value="Metallo-B-lactamas"/>
</dbReference>
<feature type="domain" description="Metallo-beta-lactamase" evidence="8">
    <location>
        <begin position="14"/>
        <end position="172"/>
    </location>
</feature>
<accession>A0A0P0Z152</accession>
<organism evidence="9">
    <name type="scientific">Aureimonas frigidaquae</name>
    <dbReference type="NCBI Taxonomy" id="424757"/>
    <lineage>
        <taxon>Bacteria</taxon>
        <taxon>Pseudomonadati</taxon>
        <taxon>Pseudomonadota</taxon>
        <taxon>Alphaproteobacteria</taxon>
        <taxon>Hyphomicrobiales</taxon>
        <taxon>Aurantimonadaceae</taxon>
        <taxon>Aureimonas</taxon>
    </lineage>
</organism>
<dbReference type="RefSeq" id="WP_062226855.1">
    <property type="nucleotide sequence ID" value="NZ_BBWR01000003.1"/>
</dbReference>
<evidence type="ECO:0000313" key="9">
    <source>
        <dbReference type="EMBL" id="BAT27764.1"/>
    </source>
</evidence>
<dbReference type="Pfam" id="PF16123">
    <property type="entry name" value="HAGH_C"/>
    <property type="match status" value="1"/>
</dbReference>
<dbReference type="GO" id="GO:0004416">
    <property type="term" value="F:hydroxyacylglutathione hydrolase activity"/>
    <property type="evidence" value="ECO:0007669"/>
    <property type="project" value="UniProtKB-UniRule"/>
</dbReference>
<dbReference type="CDD" id="cd07723">
    <property type="entry name" value="hydroxyacylglutathione_hydrolase_MBL-fold"/>
    <property type="match status" value="1"/>
</dbReference>
<comment type="pathway">
    <text evidence="2 7">Secondary metabolite metabolism; methylglyoxal degradation; (R)-lactate from methylglyoxal: step 2/2.</text>
</comment>
<dbReference type="PANTHER" id="PTHR43705">
    <property type="entry name" value="HYDROXYACYLGLUTATHIONE HYDROLASE"/>
    <property type="match status" value="1"/>
</dbReference>
<dbReference type="Gene3D" id="3.60.15.10">
    <property type="entry name" value="Ribonuclease Z/Hydroxyacylglutathione hydrolase-like"/>
    <property type="match status" value="1"/>
</dbReference>
<gene>
    <name evidence="7" type="primary">gloB</name>
</gene>
<feature type="binding site" evidence="7">
    <location>
        <position position="59"/>
    </location>
    <ligand>
        <name>Zn(2+)</name>
        <dbReference type="ChEBI" id="CHEBI:29105"/>
        <label>1</label>
    </ligand>
</feature>
<feature type="binding site" evidence="7">
    <location>
        <position position="134"/>
    </location>
    <ligand>
        <name>Zn(2+)</name>
        <dbReference type="ChEBI" id="CHEBI:29105"/>
        <label>2</label>
    </ligand>
</feature>
<dbReference type="PANTHER" id="PTHR43705:SF1">
    <property type="entry name" value="HYDROXYACYLGLUTATHIONE HYDROLASE GLOB"/>
    <property type="match status" value="1"/>
</dbReference>
<dbReference type="SUPFAM" id="SSF56281">
    <property type="entry name" value="Metallo-hydrolase/oxidoreductase"/>
    <property type="match status" value="1"/>
</dbReference>
<comment type="catalytic activity">
    <reaction evidence="1 7">
        <text>an S-(2-hydroxyacyl)glutathione + H2O = a 2-hydroxy carboxylate + glutathione + H(+)</text>
        <dbReference type="Rhea" id="RHEA:21864"/>
        <dbReference type="ChEBI" id="CHEBI:15377"/>
        <dbReference type="ChEBI" id="CHEBI:15378"/>
        <dbReference type="ChEBI" id="CHEBI:57925"/>
        <dbReference type="ChEBI" id="CHEBI:58896"/>
        <dbReference type="ChEBI" id="CHEBI:71261"/>
        <dbReference type="EC" id="3.1.2.6"/>
    </reaction>
</comment>
<feature type="binding site" evidence="7">
    <location>
        <position position="61"/>
    </location>
    <ligand>
        <name>Zn(2+)</name>
        <dbReference type="ChEBI" id="CHEBI:29105"/>
        <label>2</label>
    </ligand>
</feature>
<dbReference type="AlphaFoldDB" id="A0A0P0Z152"/>
<comment type="function">
    <text evidence="7">Thiolesterase that catalyzes the hydrolysis of S-D-lactoyl-glutathione to form glutathione and D-lactic acid.</text>
</comment>
<feature type="binding site" evidence="7">
    <location>
        <position position="57"/>
    </location>
    <ligand>
        <name>Zn(2+)</name>
        <dbReference type="ChEBI" id="CHEBI:29105"/>
        <label>1</label>
    </ligand>
</feature>
<evidence type="ECO:0000256" key="2">
    <source>
        <dbReference type="ARBA" id="ARBA00004963"/>
    </source>
</evidence>
<dbReference type="InterPro" id="IPR032282">
    <property type="entry name" value="HAGH_C"/>
</dbReference>
<dbReference type="NCBIfam" id="TIGR03413">
    <property type="entry name" value="GSH_gloB"/>
    <property type="match status" value="1"/>
</dbReference>
<dbReference type="GO" id="GO:0019243">
    <property type="term" value="P:methylglyoxal catabolic process to D-lactate via S-lactoyl-glutathione"/>
    <property type="evidence" value="ECO:0007669"/>
    <property type="project" value="UniProtKB-UniRule"/>
</dbReference>
<dbReference type="InterPro" id="IPR050110">
    <property type="entry name" value="Glyoxalase_II_hydrolase"/>
</dbReference>
<dbReference type="EC" id="3.1.2.6" evidence="7"/>
<comment type="similarity">
    <text evidence="3 7">Belongs to the metallo-beta-lactamase superfamily. Glyoxalase II family.</text>
</comment>
<dbReference type="EMBL" id="LC066375">
    <property type="protein sequence ID" value="BAT27764.1"/>
    <property type="molecule type" value="Genomic_DNA"/>
</dbReference>
<dbReference type="HAMAP" id="MF_01374">
    <property type="entry name" value="Glyoxalase_2"/>
    <property type="match status" value="1"/>
</dbReference>
<evidence type="ECO:0000256" key="6">
    <source>
        <dbReference type="ARBA" id="ARBA00022833"/>
    </source>
</evidence>
<dbReference type="InterPro" id="IPR035680">
    <property type="entry name" value="Clx_II_MBL"/>
</dbReference>
<name>A0A0P0Z152_9HYPH</name>
<protein>
    <recommendedName>
        <fullName evidence="7">Hydroxyacylglutathione hydrolase</fullName>
        <ecNumber evidence="7">3.1.2.6</ecNumber>
    </recommendedName>
    <alternativeName>
        <fullName evidence="7">Glyoxalase II</fullName>
        <shortName evidence="7">Glx II</shortName>
    </alternativeName>
</protein>
<sequence length="258" mass="27842">MSTVEIRQFLCRTDNFGVLLHNGASGDTIAIDAPEAAPIRAALDAEGWSLTHILTTHHHADHVAGNAELKAHYGATIIGPQAEADRIPGIDRRVTGGDSFSIGDIEIVVIDTPGHTLGSVSYHMPGLECLFAGDALFSLGCGRLLEGTAGMLWTSLQRLRSLPDDTMLYCGHEYTASNARFALSVDPRNLMLHERTTAVERQRVAGEPTLPVSLGLEKRTNPFLRADDADLAVELGMGGGRATAEEVFAELRSRKDRF</sequence>
<keyword evidence="5 7" id="KW-0378">Hydrolase</keyword>
<evidence type="ECO:0000256" key="7">
    <source>
        <dbReference type="HAMAP-Rule" id="MF_01374"/>
    </source>
</evidence>
<comment type="subunit">
    <text evidence="7">Monomer.</text>
</comment>
<feature type="binding site" evidence="7">
    <location>
        <position position="172"/>
    </location>
    <ligand>
        <name>Zn(2+)</name>
        <dbReference type="ChEBI" id="CHEBI:29105"/>
        <label>2</label>
    </ligand>
</feature>
<feature type="binding site" evidence="7">
    <location>
        <position position="62"/>
    </location>
    <ligand>
        <name>Zn(2+)</name>
        <dbReference type="ChEBI" id="CHEBI:29105"/>
        <label>2</label>
    </ligand>
</feature>
<evidence type="ECO:0000256" key="4">
    <source>
        <dbReference type="ARBA" id="ARBA00022723"/>
    </source>
</evidence>
<dbReference type="InterPro" id="IPR017782">
    <property type="entry name" value="Hydroxyacylglutathione_Hdrlase"/>
</dbReference>
<feature type="binding site" evidence="7">
    <location>
        <position position="134"/>
    </location>
    <ligand>
        <name>Zn(2+)</name>
        <dbReference type="ChEBI" id="CHEBI:29105"/>
        <label>1</label>
    </ligand>
</feature>
<dbReference type="PIRSF" id="PIRSF005457">
    <property type="entry name" value="Glx"/>
    <property type="match status" value="1"/>
</dbReference>
<dbReference type="OrthoDB" id="9802248at2"/>
<dbReference type="Pfam" id="PF00753">
    <property type="entry name" value="Lactamase_B"/>
    <property type="match status" value="1"/>
</dbReference>
<reference evidence="9" key="1">
    <citation type="journal article" date="2015" name="Proc. Natl. Acad. Sci. U.S.A.">
        <title>Bacterial clade with the ribosomal RNA operon on a small plasmid rather than the chromosome.</title>
        <authorList>
            <person name="Anda M."/>
            <person name="Ohtsubo Y."/>
            <person name="Okubo T."/>
            <person name="Sugawara M."/>
            <person name="Nagata Y."/>
            <person name="Tsuda M."/>
            <person name="Minamisawa K."/>
            <person name="Mitsui H."/>
        </authorList>
    </citation>
    <scope>NUCLEOTIDE SEQUENCE</scope>
    <source>
        <strain evidence="9">JCM 14755</strain>
    </source>
</reference>
<evidence type="ECO:0000259" key="8">
    <source>
        <dbReference type="SMART" id="SM00849"/>
    </source>
</evidence>
<comment type="cofactor">
    <cofactor evidence="7">
        <name>Zn(2+)</name>
        <dbReference type="ChEBI" id="CHEBI:29105"/>
    </cofactor>
    <text evidence="7">Binds 2 Zn(2+) ions per subunit.</text>
</comment>
<keyword evidence="6 7" id="KW-0862">Zinc</keyword>
<dbReference type="GO" id="GO:0046872">
    <property type="term" value="F:metal ion binding"/>
    <property type="evidence" value="ECO:0007669"/>
    <property type="project" value="UniProtKB-KW"/>
</dbReference>